<evidence type="ECO:0000313" key="1">
    <source>
        <dbReference type="EMBL" id="CAG2156741.1"/>
    </source>
</evidence>
<sequence length="99" mass="10759">MPLIETAEHILFLGLLRSHGHADAEFRLTGRERQPTDPIDIYGFAVVDCVASGRQLAYPLDETADWLMVFRKDLAAGSFASPPAAWPAQSLSPAPSPDP</sequence>
<dbReference type="EMBL" id="CAJPVI010000038">
    <property type="protein sequence ID" value="CAG2156741.1"/>
    <property type="molecule type" value="Genomic_DNA"/>
</dbReference>
<name>A0ABN7QA65_9BURK</name>
<organism evidence="1 2">
    <name type="scientific">Cupriavidus numazuensis</name>
    <dbReference type="NCBI Taxonomy" id="221992"/>
    <lineage>
        <taxon>Bacteria</taxon>
        <taxon>Pseudomonadati</taxon>
        <taxon>Pseudomonadota</taxon>
        <taxon>Betaproteobacteria</taxon>
        <taxon>Burkholderiales</taxon>
        <taxon>Burkholderiaceae</taxon>
        <taxon>Cupriavidus</taxon>
    </lineage>
</organism>
<comment type="caution">
    <text evidence="1">The sequence shown here is derived from an EMBL/GenBank/DDBJ whole genome shotgun (WGS) entry which is preliminary data.</text>
</comment>
<dbReference type="RefSeq" id="WP_211956236.1">
    <property type="nucleotide sequence ID" value="NZ_CAJPVI010000038.1"/>
</dbReference>
<dbReference type="Proteomes" id="UP000672657">
    <property type="component" value="Unassembled WGS sequence"/>
</dbReference>
<gene>
    <name evidence="1" type="ORF">LMG26411_05344</name>
</gene>
<reference evidence="1 2" key="1">
    <citation type="submission" date="2021-03" db="EMBL/GenBank/DDBJ databases">
        <authorList>
            <person name="Peeters C."/>
        </authorList>
    </citation>
    <scope>NUCLEOTIDE SEQUENCE [LARGE SCALE GENOMIC DNA]</scope>
    <source>
        <strain evidence="1 2">LMG 26411</strain>
    </source>
</reference>
<keyword evidence="2" id="KW-1185">Reference proteome</keyword>
<protein>
    <submittedName>
        <fullName evidence="1">Uncharacterized protein</fullName>
    </submittedName>
</protein>
<evidence type="ECO:0000313" key="2">
    <source>
        <dbReference type="Proteomes" id="UP000672657"/>
    </source>
</evidence>
<proteinExistence type="predicted"/>
<accession>A0ABN7QA65</accession>